<accession>A0A8T1VL95</accession>
<organism evidence="2 3">
    <name type="scientific">Phytophthora pseudosyringae</name>
    <dbReference type="NCBI Taxonomy" id="221518"/>
    <lineage>
        <taxon>Eukaryota</taxon>
        <taxon>Sar</taxon>
        <taxon>Stramenopiles</taxon>
        <taxon>Oomycota</taxon>
        <taxon>Peronosporomycetes</taxon>
        <taxon>Peronosporales</taxon>
        <taxon>Peronosporaceae</taxon>
        <taxon>Phytophthora</taxon>
    </lineage>
</organism>
<feature type="compositionally biased region" description="Low complexity" evidence="1">
    <location>
        <begin position="106"/>
        <end position="115"/>
    </location>
</feature>
<dbReference type="AlphaFoldDB" id="A0A8T1VL95"/>
<feature type="region of interest" description="Disordered" evidence="1">
    <location>
        <begin position="73"/>
        <end position="144"/>
    </location>
</feature>
<feature type="compositionally biased region" description="Polar residues" evidence="1">
    <location>
        <begin position="85"/>
        <end position="97"/>
    </location>
</feature>
<comment type="caution">
    <text evidence="2">The sequence shown here is derived from an EMBL/GenBank/DDBJ whole genome shotgun (WGS) entry which is preliminary data.</text>
</comment>
<sequence length="144" mass="16064">MILNPSELRQQQNTVIAACRKRRGDIPVSVRSLITVPFVSDDLVALVRPQDLNVVKVRRQHVLDCSMGARKKNSIDLYKDPRESTAPNGNSTSSLEQPNDHHYGDDALLSISSGSDIDDIGEVRQQNRDVGKRTLKFKTSHQST</sequence>
<dbReference type="Proteomes" id="UP000694044">
    <property type="component" value="Unassembled WGS sequence"/>
</dbReference>
<feature type="compositionally biased region" description="Basic and acidic residues" evidence="1">
    <location>
        <begin position="73"/>
        <end position="83"/>
    </location>
</feature>
<feature type="compositionally biased region" description="Basic residues" evidence="1">
    <location>
        <begin position="133"/>
        <end position="144"/>
    </location>
</feature>
<dbReference type="OrthoDB" id="129501at2759"/>
<keyword evidence="3" id="KW-1185">Reference proteome</keyword>
<dbReference type="EMBL" id="JAGDFM010000267">
    <property type="protein sequence ID" value="KAG7380978.1"/>
    <property type="molecule type" value="Genomic_DNA"/>
</dbReference>
<evidence type="ECO:0000256" key="1">
    <source>
        <dbReference type="SAM" id="MobiDB-lite"/>
    </source>
</evidence>
<proteinExistence type="predicted"/>
<evidence type="ECO:0000313" key="3">
    <source>
        <dbReference type="Proteomes" id="UP000694044"/>
    </source>
</evidence>
<evidence type="ECO:0000313" key="2">
    <source>
        <dbReference type="EMBL" id="KAG7380978.1"/>
    </source>
</evidence>
<reference evidence="2" key="1">
    <citation type="submission" date="2021-02" db="EMBL/GenBank/DDBJ databases">
        <authorList>
            <person name="Palmer J.M."/>
        </authorList>
    </citation>
    <scope>NUCLEOTIDE SEQUENCE</scope>
    <source>
        <strain evidence="2">SCRP734</strain>
    </source>
</reference>
<feature type="compositionally biased region" description="Basic and acidic residues" evidence="1">
    <location>
        <begin position="121"/>
        <end position="132"/>
    </location>
</feature>
<gene>
    <name evidence="2" type="ORF">PHYPSEUDO_006575</name>
</gene>
<protein>
    <submittedName>
        <fullName evidence="2">Uncharacterized protein</fullName>
    </submittedName>
</protein>
<name>A0A8T1VL95_9STRA</name>